<dbReference type="RefSeq" id="XP_041193942.1">
    <property type="nucleotide sequence ID" value="XM_041340049.1"/>
</dbReference>
<comment type="caution">
    <text evidence="1">The sequence shown here is derived from an EMBL/GenBank/DDBJ whole genome shotgun (WGS) entry which is preliminary data.</text>
</comment>
<proteinExistence type="predicted"/>
<accession>A0A9P7ED59</accession>
<dbReference type="Proteomes" id="UP000807769">
    <property type="component" value="Unassembled WGS sequence"/>
</dbReference>
<evidence type="ECO:0000313" key="2">
    <source>
        <dbReference type="Proteomes" id="UP000807769"/>
    </source>
</evidence>
<reference evidence="1" key="1">
    <citation type="journal article" date="2020" name="New Phytol.">
        <title>Comparative genomics reveals dynamic genome evolution in host specialist ectomycorrhizal fungi.</title>
        <authorList>
            <person name="Lofgren L.A."/>
            <person name="Nguyen N.H."/>
            <person name="Vilgalys R."/>
            <person name="Ruytinx J."/>
            <person name="Liao H.L."/>
            <person name="Branco S."/>
            <person name="Kuo A."/>
            <person name="LaButti K."/>
            <person name="Lipzen A."/>
            <person name="Andreopoulos W."/>
            <person name="Pangilinan J."/>
            <person name="Riley R."/>
            <person name="Hundley H."/>
            <person name="Na H."/>
            <person name="Barry K."/>
            <person name="Grigoriev I.V."/>
            <person name="Stajich J.E."/>
            <person name="Kennedy P.G."/>
        </authorList>
    </citation>
    <scope>NUCLEOTIDE SEQUENCE</scope>
    <source>
        <strain evidence="1">MN1</strain>
    </source>
</reference>
<keyword evidence="2" id="KW-1185">Reference proteome</keyword>
<evidence type="ECO:0000313" key="1">
    <source>
        <dbReference type="EMBL" id="KAG1817700.1"/>
    </source>
</evidence>
<organism evidence="1 2">
    <name type="scientific">Suillus subaureus</name>
    <dbReference type="NCBI Taxonomy" id="48587"/>
    <lineage>
        <taxon>Eukaryota</taxon>
        <taxon>Fungi</taxon>
        <taxon>Dikarya</taxon>
        <taxon>Basidiomycota</taxon>
        <taxon>Agaricomycotina</taxon>
        <taxon>Agaricomycetes</taxon>
        <taxon>Agaricomycetidae</taxon>
        <taxon>Boletales</taxon>
        <taxon>Suillineae</taxon>
        <taxon>Suillaceae</taxon>
        <taxon>Suillus</taxon>
    </lineage>
</organism>
<dbReference type="AlphaFoldDB" id="A0A9P7ED59"/>
<gene>
    <name evidence="1" type="ORF">BJ212DRAFT_1480247</name>
</gene>
<protein>
    <submittedName>
        <fullName evidence="1">Uncharacterized protein</fullName>
    </submittedName>
</protein>
<dbReference type="OrthoDB" id="3224744at2759"/>
<sequence>MSLKTRFGQRGNLPDLDETIELCQAALVSTISYRPRSFKEAIELTRAALALDPLAVLISLSINTLPSCLQSRIEQRGIVSDLDEAIDILHPRFEWQHGIPSDLDESIELPQVALALNRSASINSHPYLSIPSYSDIALTIKLSRGIPTLYETGRSLIIGGRLLA</sequence>
<name>A0A9P7ED59_9AGAM</name>
<dbReference type="GeneID" id="64634065"/>
<dbReference type="EMBL" id="JABBWG010000013">
    <property type="protein sequence ID" value="KAG1817700.1"/>
    <property type="molecule type" value="Genomic_DNA"/>
</dbReference>